<dbReference type="InterPro" id="IPR001451">
    <property type="entry name" value="Hexapep"/>
</dbReference>
<protein>
    <submittedName>
        <fullName evidence="3">Acetyltransferase</fullName>
    </submittedName>
</protein>
<dbReference type="PANTHER" id="PTHR43300">
    <property type="entry name" value="ACETYLTRANSFERASE"/>
    <property type="match status" value="1"/>
</dbReference>
<keyword evidence="4" id="KW-1185">Reference proteome</keyword>
<dbReference type="NCBIfam" id="TIGR03308">
    <property type="entry name" value="phn_thr-fam"/>
    <property type="match status" value="1"/>
</dbReference>
<dbReference type="InterPro" id="IPR011004">
    <property type="entry name" value="Trimer_LpxA-like_sf"/>
</dbReference>
<dbReference type="Proteomes" id="UP000276301">
    <property type="component" value="Unassembled WGS sequence"/>
</dbReference>
<name>A0A498CSN8_9FIRM</name>
<evidence type="ECO:0000256" key="2">
    <source>
        <dbReference type="ARBA" id="ARBA00022737"/>
    </source>
</evidence>
<dbReference type="Pfam" id="PF00132">
    <property type="entry name" value="Hexapep"/>
    <property type="match status" value="1"/>
</dbReference>
<dbReference type="RefSeq" id="WP_121586265.1">
    <property type="nucleotide sequence ID" value="NZ_RCHT01000004.1"/>
</dbReference>
<dbReference type="InterPro" id="IPR018357">
    <property type="entry name" value="Hexapep_transf_CS"/>
</dbReference>
<dbReference type="EMBL" id="RCHT01000004">
    <property type="protein sequence ID" value="RLL13120.1"/>
    <property type="molecule type" value="Genomic_DNA"/>
</dbReference>
<dbReference type="GO" id="GO:0016740">
    <property type="term" value="F:transferase activity"/>
    <property type="evidence" value="ECO:0007669"/>
    <property type="project" value="UniProtKB-KW"/>
</dbReference>
<dbReference type="SUPFAM" id="SSF51161">
    <property type="entry name" value="Trimeric LpxA-like enzymes"/>
    <property type="match status" value="1"/>
</dbReference>
<reference evidence="3 4" key="1">
    <citation type="submission" date="2018-10" db="EMBL/GenBank/DDBJ databases">
        <title>Anaerotruncus faecis sp. nov., isolated from human feces.</title>
        <authorList>
            <person name="Wang Y.-J."/>
        </authorList>
    </citation>
    <scope>NUCLEOTIDE SEQUENCE [LARGE SCALE GENOMIC DNA]</scope>
    <source>
        <strain evidence="3 4">22A2-44</strain>
    </source>
</reference>
<dbReference type="PANTHER" id="PTHR43300:SF11">
    <property type="entry name" value="ACETYLTRANSFERASE RV3034C-RELATED"/>
    <property type="match status" value="1"/>
</dbReference>
<evidence type="ECO:0000313" key="3">
    <source>
        <dbReference type="EMBL" id="RLL13120.1"/>
    </source>
</evidence>
<organism evidence="3 4">
    <name type="scientific">Anaerotruncus massiliensis</name>
    <name type="common">ex Liu et al. 2021</name>
    <dbReference type="NCBI Taxonomy" id="2321404"/>
    <lineage>
        <taxon>Bacteria</taxon>
        <taxon>Bacillati</taxon>
        <taxon>Bacillota</taxon>
        <taxon>Clostridia</taxon>
        <taxon>Eubacteriales</taxon>
        <taxon>Oscillospiraceae</taxon>
        <taxon>Anaerotruncus</taxon>
    </lineage>
</organism>
<dbReference type="InterPro" id="IPR050179">
    <property type="entry name" value="Trans_hexapeptide_repeat"/>
</dbReference>
<comment type="caution">
    <text evidence="3">The sequence shown here is derived from an EMBL/GenBank/DDBJ whole genome shotgun (WGS) entry which is preliminary data.</text>
</comment>
<dbReference type="CDD" id="cd03349">
    <property type="entry name" value="LbH_XAT"/>
    <property type="match status" value="1"/>
</dbReference>
<sequence>MDFDHALSARPTVHPSSAVKNCVLGSYTEIGPGCALEETRLGDYSYCFAQNDIIYSDIGKFCSIATGVRLNPAPHPSSLRPAQHHFTYRCTKYGFGPDDDSVIAWRREKRVVIGNDVWLGHNAIIMGGVTIGDGAVVGAGAVVTHDVAPYDVVAGVPARRLRRRFDGETAAALGRIRWWDWPHELLRERIADFRTIEGFCEKYDPLRAGSK</sequence>
<proteinExistence type="predicted"/>
<dbReference type="PROSITE" id="PS00101">
    <property type="entry name" value="HEXAPEP_TRANSFERASES"/>
    <property type="match status" value="1"/>
</dbReference>
<gene>
    <name evidence="3" type="ORF">D4A47_04035</name>
</gene>
<evidence type="ECO:0000313" key="4">
    <source>
        <dbReference type="Proteomes" id="UP000276301"/>
    </source>
</evidence>
<evidence type="ECO:0000256" key="1">
    <source>
        <dbReference type="ARBA" id="ARBA00022679"/>
    </source>
</evidence>
<dbReference type="InterPro" id="IPR017694">
    <property type="entry name" value="Phosphonate_tfrase_rpt"/>
</dbReference>
<accession>A0A498CSN8</accession>
<dbReference type="Gene3D" id="2.160.10.10">
    <property type="entry name" value="Hexapeptide repeat proteins"/>
    <property type="match status" value="1"/>
</dbReference>
<keyword evidence="2" id="KW-0677">Repeat</keyword>
<dbReference type="AlphaFoldDB" id="A0A498CSN8"/>
<keyword evidence="1 3" id="KW-0808">Transferase</keyword>